<sequence>MPPSCVMFPAHGSDPETSASRAPLLAAVMLTPPSSLHDATVDAAVSVSDDATVDAAVSVSDDATVDAAVLVSG</sequence>
<gene>
    <name evidence="1" type="ORF">PoB_000108900</name>
</gene>
<proteinExistence type="predicted"/>
<comment type="caution">
    <text evidence="1">The sequence shown here is derived from an EMBL/GenBank/DDBJ whole genome shotgun (WGS) entry which is preliminary data.</text>
</comment>
<dbReference type="EMBL" id="BLXT01000140">
    <property type="protein sequence ID" value="GFN74583.1"/>
    <property type="molecule type" value="Genomic_DNA"/>
</dbReference>
<organism evidence="1 2">
    <name type="scientific">Plakobranchus ocellatus</name>
    <dbReference type="NCBI Taxonomy" id="259542"/>
    <lineage>
        <taxon>Eukaryota</taxon>
        <taxon>Metazoa</taxon>
        <taxon>Spiralia</taxon>
        <taxon>Lophotrochozoa</taxon>
        <taxon>Mollusca</taxon>
        <taxon>Gastropoda</taxon>
        <taxon>Heterobranchia</taxon>
        <taxon>Euthyneura</taxon>
        <taxon>Panpulmonata</taxon>
        <taxon>Sacoglossa</taxon>
        <taxon>Placobranchoidea</taxon>
        <taxon>Plakobranchidae</taxon>
        <taxon>Plakobranchus</taxon>
    </lineage>
</organism>
<accession>A0AAV3XXD0</accession>
<keyword evidence="2" id="KW-1185">Reference proteome</keyword>
<protein>
    <submittedName>
        <fullName evidence="1">Uncharacterized protein</fullName>
    </submittedName>
</protein>
<evidence type="ECO:0000313" key="1">
    <source>
        <dbReference type="EMBL" id="GFN74583.1"/>
    </source>
</evidence>
<dbReference type="Proteomes" id="UP000735302">
    <property type="component" value="Unassembled WGS sequence"/>
</dbReference>
<dbReference type="AlphaFoldDB" id="A0AAV3XXD0"/>
<reference evidence="1 2" key="1">
    <citation type="journal article" date="2021" name="Elife">
        <title>Chloroplast acquisition without the gene transfer in kleptoplastic sea slugs, Plakobranchus ocellatus.</title>
        <authorList>
            <person name="Maeda T."/>
            <person name="Takahashi S."/>
            <person name="Yoshida T."/>
            <person name="Shimamura S."/>
            <person name="Takaki Y."/>
            <person name="Nagai Y."/>
            <person name="Toyoda A."/>
            <person name="Suzuki Y."/>
            <person name="Arimoto A."/>
            <person name="Ishii H."/>
            <person name="Satoh N."/>
            <person name="Nishiyama T."/>
            <person name="Hasebe M."/>
            <person name="Maruyama T."/>
            <person name="Minagawa J."/>
            <person name="Obokata J."/>
            <person name="Shigenobu S."/>
        </authorList>
    </citation>
    <scope>NUCLEOTIDE SEQUENCE [LARGE SCALE GENOMIC DNA]</scope>
</reference>
<evidence type="ECO:0000313" key="2">
    <source>
        <dbReference type="Proteomes" id="UP000735302"/>
    </source>
</evidence>
<name>A0AAV3XXD0_9GAST</name>